<evidence type="ECO:0000259" key="7">
    <source>
        <dbReference type="PROSITE" id="PS50071"/>
    </source>
</evidence>
<comment type="subcellular location">
    <subcellularLocation>
        <location evidence="4 5">Nucleus</location>
    </subcellularLocation>
</comment>
<dbReference type="InterPro" id="IPR001356">
    <property type="entry name" value="HD"/>
</dbReference>
<dbReference type="Pfam" id="PF00046">
    <property type="entry name" value="Homeodomain"/>
    <property type="match status" value="1"/>
</dbReference>
<evidence type="ECO:0000256" key="4">
    <source>
        <dbReference type="PROSITE-ProRule" id="PRU00108"/>
    </source>
</evidence>
<organism evidence="8 9">
    <name type="scientific">Sparassis crispa</name>
    <dbReference type="NCBI Taxonomy" id="139825"/>
    <lineage>
        <taxon>Eukaryota</taxon>
        <taxon>Fungi</taxon>
        <taxon>Dikarya</taxon>
        <taxon>Basidiomycota</taxon>
        <taxon>Agaricomycotina</taxon>
        <taxon>Agaricomycetes</taxon>
        <taxon>Polyporales</taxon>
        <taxon>Sparassidaceae</taxon>
        <taxon>Sparassis</taxon>
    </lineage>
</organism>
<dbReference type="PANTHER" id="PTHR24324">
    <property type="entry name" value="HOMEOBOX PROTEIN HHEX"/>
    <property type="match status" value="1"/>
</dbReference>
<keyword evidence="3 4" id="KW-0539">Nucleus</keyword>
<evidence type="ECO:0000256" key="2">
    <source>
        <dbReference type="ARBA" id="ARBA00023155"/>
    </source>
</evidence>
<dbReference type="InParanoid" id="A0A401GXV9"/>
<evidence type="ECO:0000256" key="5">
    <source>
        <dbReference type="RuleBase" id="RU000682"/>
    </source>
</evidence>
<keyword evidence="9" id="KW-1185">Reference proteome</keyword>
<keyword evidence="1 4" id="KW-0238">DNA-binding</keyword>
<feature type="compositionally biased region" description="Polar residues" evidence="6">
    <location>
        <begin position="142"/>
        <end position="160"/>
    </location>
</feature>
<accession>A0A401GXV9</accession>
<gene>
    <name evidence="8" type="ORF">SCP_1002770</name>
</gene>
<evidence type="ECO:0000256" key="1">
    <source>
        <dbReference type="ARBA" id="ARBA00023125"/>
    </source>
</evidence>
<sequence>MHAAVPHPRKQTSRSSHPAAKTIMFRAYQPGEPKSRRHTTKREKRRLEAVYDQNPTPHSTILTTLAKELNMEIHTVRIWFQNRRAKTKRQQRLMESKCCTPVPSPQDTDNPSYPGTPDGKLFWDSDTLEQPNSISPAYLTYSSEQQPSTTCTSSPVDSPSNPIPGPSRMSTSAYPLTSPPRHSTPMHISYSEAHRRPSLPNFHSSVPVSDYYASPPRSTDAASTSYSHYSRSTYGYDHGNMHSFACTELRTFNQARRLSADLHMFTHMERRSGSPNAEMVMRRNTELDGDDGVQFARHCSFDDGGVTEPPYTLSIREVYAPPPGPLPAPDFSFGAPYAGEQPPLPAFAPQPLILPYALESGKDESHEEYEYYAYKYGVRHPPAAGYPYDFAHPSGSTARFGSIASVAESESSLSSAFYSSGAGSRKGSASIARNESGRKADVASTHVVERFADLAINTSHAHNAQPNSSVSTIAGGSQLHLIEPSPTGSDSALLQRHSSSLAHALHSPEEHTGHERCSVRDVPMSFPQQYTFPHVVGKPNSPYGAYDIPPNADVSAATPKLAYAAYDTDHQSEYDVQAPQEHNHPSQSHSFLQGNLYSLYGYRFGVGTVDEPSMYDSPDEGQDGAPSFCETRAIDPGRMCIPPNATFDAVQFVHEGKMLYP</sequence>
<evidence type="ECO:0000256" key="3">
    <source>
        <dbReference type="ARBA" id="ARBA00023242"/>
    </source>
</evidence>
<dbReference type="InterPro" id="IPR009057">
    <property type="entry name" value="Homeodomain-like_sf"/>
</dbReference>
<dbReference type="GO" id="GO:0000981">
    <property type="term" value="F:DNA-binding transcription factor activity, RNA polymerase II-specific"/>
    <property type="evidence" value="ECO:0007669"/>
    <property type="project" value="InterPro"/>
</dbReference>
<dbReference type="AlphaFoldDB" id="A0A401GXV9"/>
<dbReference type="RefSeq" id="XP_027617944.1">
    <property type="nucleotide sequence ID" value="XM_027762143.1"/>
</dbReference>
<feature type="domain" description="Homeobox" evidence="7">
    <location>
        <begin position="30"/>
        <end position="90"/>
    </location>
</feature>
<keyword evidence="2 4" id="KW-0371">Homeobox</keyword>
<dbReference type="OrthoDB" id="6159439at2759"/>
<evidence type="ECO:0000313" key="8">
    <source>
        <dbReference type="EMBL" id="GBE87031.1"/>
    </source>
</evidence>
<proteinExistence type="predicted"/>
<feature type="region of interest" description="Disordered" evidence="6">
    <location>
        <begin position="92"/>
        <end position="127"/>
    </location>
</feature>
<dbReference type="SMART" id="SM00389">
    <property type="entry name" value="HOX"/>
    <property type="match status" value="1"/>
</dbReference>
<dbReference type="PROSITE" id="PS00027">
    <property type="entry name" value="HOMEOBOX_1"/>
    <property type="match status" value="1"/>
</dbReference>
<dbReference type="PANTHER" id="PTHR24324:SF9">
    <property type="entry name" value="HOMEOBOX DOMAIN-CONTAINING PROTEIN"/>
    <property type="match status" value="1"/>
</dbReference>
<evidence type="ECO:0000256" key="6">
    <source>
        <dbReference type="SAM" id="MobiDB-lite"/>
    </source>
</evidence>
<feature type="region of interest" description="Disordered" evidence="6">
    <location>
        <begin position="142"/>
        <end position="187"/>
    </location>
</feature>
<dbReference type="PROSITE" id="PS50071">
    <property type="entry name" value="HOMEOBOX_2"/>
    <property type="match status" value="1"/>
</dbReference>
<dbReference type="EMBL" id="BFAD01000010">
    <property type="protein sequence ID" value="GBE87031.1"/>
    <property type="molecule type" value="Genomic_DNA"/>
</dbReference>
<comment type="caution">
    <text evidence="8">The sequence shown here is derived from an EMBL/GenBank/DDBJ whole genome shotgun (WGS) entry which is preliminary data.</text>
</comment>
<dbReference type="CDD" id="cd00086">
    <property type="entry name" value="homeodomain"/>
    <property type="match status" value="1"/>
</dbReference>
<feature type="region of interest" description="Disordered" evidence="6">
    <location>
        <begin position="417"/>
        <end position="440"/>
    </location>
</feature>
<feature type="DNA-binding region" description="Homeobox" evidence="4">
    <location>
        <begin position="32"/>
        <end position="91"/>
    </location>
</feature>
<dbReference type="InterPro" id="IPR017970">
    <property type="entry name" value="Homeobox_CS"/>
</dbReference>
<name>A0A401GXV9_9APHY</name>
<dbReference type="GeneID" id="38783948"/>
<evidence type="ECO:0000313" key="9">
    <source>
        <dbReference type="Proteomes" id="UP000287166"/>
    </source>
</evidence>
<feature type="compositionally biased region" description="Low complexity" evidence="6">
    <location>
        <begin position="417"/>
        <end position="432"/>
    </location>
</feature>
<reference evidence="8 9" key="1">
    <citation type="journal article" date="2018" name="Sci. Rep.">
        <title>Genome sequence of the cauliflower mushroom Sparassis crispa (Hanabiratake) and its association with beneficial usage.</title>
        <authorList>
            <person name="Kiyama R."/>
            <person name="Furutani Y."/>
            <person name="Kawaguchi K."/>
            <person name="Nakanishi T."/>
        </authorList>
    </citation>
    <scope>NUCLEOTIDE SEQUENCE [LARGE SCALE GENOMIC DNA]</scope>
</reference>
<dbReference type="GO" id="GO:0000978">
    <property type="term" value="F:RNA polymerase II cis-regulatory region sequence-specific DNA binding"/>
    <property type="evidence" value="ECO:0007669"/>
    <property type="project" value="TreeGrafter"/>
</dbReference>
<feature type="region of interest" description="Disordered" evidence="6">
    <location>
        <begin position="1"/>
        <end position="20"/>
    </location>
</feature>
<dbReference type="Gene3D" id="1.10.10.60">
    <property type="entry name" value="Homeodomain-like"/>
    <property type="match status" value="1"/>
</dbReference>
<dbReference type="InterPro" id="IPR051000">
    <property type="entry name" value="Homeobox_DNA-bind_prot"/>
</dbReference>
<protein>
    <recommendedName>
        <fullName evidence="7">Homeobox domain-containing protein</fullName>
    </recommendedName>
</protein>
<dbReference type="SUPFAM" id="SSF46689">
    <property type="entry name" value="Homeodomain-like"/>
    <property type="match status" value="1"/>
</dbReference>
<dbReference type="GO" id="GO:0030154">
    <property type="term" value="P:cell differentiation"/>
    <property type="evidence" value="ECO:0007669"/>
    <property type="project" value="TreeGrafter"/>
</dbReference>
<dbReference type="Proteomes" id="UP000287166">
    <property type="component" value="Unassembled WGS sequence"/>
</dbReference>
<dbReference type="GO" id="GO:0005634">
    <property type="term" value="C:nucleus"/>
    <property type="evidence" value="ECO:0007669"/>
    <property type="project" value="UniProtKB-SubCell"/>
</dbReference>
<dbReference type="STRING" id="139825.A0A401GXV9"/>